<comment type="cofactor">
    <cofactor evidence="1">
        <name>Zn(2+)</name>
        <dbReference type="ChEBI" id="CHEBI:29105"/>
    </cofactor>
</comment>
<dbReference type="InterPro" id="IPR038418">
    <property type="entry name" value="6-PTP_synth/QueD_sf"/>
</dbReference>
<dbReference type="PANTHER" id="PTHR12589:SF7">
    <property type="entry name" value="6-PYRUVOYL TETRAHYDROBIOPTERIN SYNTHASE"/>
    <property type="match status" value="1"/>
</dbReference>
<dbReference type="Proteomes" id="UP000509414">
    <property type="component" value="Chromosome"/>
</dbReference>
<evidence type="ECO:0000256" key="3">
    <source>
        <dbReference type="ARBA" id="ARBA00008900"/>
    </source>
</evidence>
<keyword evidence="7" id="KW-0862">Zinc</keyword>
<keyword evidence="8 11" id="KW-0456">Lyase</keyword>
<dbReference type="InterPro" id="IPR007115">
    <property type="entry name" value="6-PTP_synth/QueD"/>
</dbReference>
<dbReference type="KEGG" id="cinf:CINF_0088"/>
<dbReference type="Gene3D" id="3.30.479.10">
    <property type="entry name" value="6-pyruvoyl tetrahydropterin synthase/QueD"/>
    <property type="match status" value="1"/>
</dbReference>
<dbReference type="GO" id="GO:0070497">
    <property type="term" value="F:6-carboxytetrahydropterin synthase activity"/>
    <property type="evidence" value="ECO:0007669"/>
    <property type="project" value="UniProtKB-EC"/>
</dbReference>
<dbReference type="GO" id="GO:0046872">
    <property type="term" value="F:metal ion binding"/>
    <property type="evidence" value="ECO:0007669"/>
    <property type="project" value="UniProtKB-KW"/>
</dbReference>
<dbReference type="UniPathway" id="UPA00391"/>
<evidence type="ECO:0000256" key="6">
    <source>
        <dbReference type="ARBA" id="ARBA00022723"/>
    </source>
</evidence>
<dbReference type="SUPFAM" id="SSF55620">
    <property type="entry name" value="Tetrahydrobiopterin biosynthesis enzymes-like"/>
    <property type="match status" value="1"/>
</dbReference>
<comment type="similarity">
    <text evidence="3">Belongs to the PTPS family. QueD subfamily.</text>
</comment>
<sequence length="189" mass="21875">MIIGRIYDFEAAHIVRDCSTKRCKYSIHGHSYTLEARLSAKGLDKGGMIYDFGLMKREIKALIDSFDHSTIFYANDSDEYKNAIKTLSARWVQLPFNASCEQMARVFFALIDKILNQTIMKNGENGVFLKAITLKETARGWARFTRKDFESFERVRLDEIIFSQQVKAENGEILKKLLNKEKFTNPKEI</sequence>
<evidence type="ECO:0000256" key="9">
    <source>
        <dbReference type="ARBA" id="ARBA00031449"/>
    </source>
</evidence>
<evidence type="ECO:0000256" key="10">
    <source>
        <dbReference type="ARBA" id="ARBA00048807"/>
    </source>
</evidence>
<evidence type="ECO:0000313" key="11">
    <source>
        <dbReference type="EMBL" id="QLI04641.1"/>
    </source>
</evidence>
<proteinExistence type="inferred from homology"/>
<keyword evidence="6" id="KW-0479">Metal-binding</keyword>
<evidence type="ECO:0000313" key="12">
    <source>
        <dbReference type="Proteomes" id="UP000509414"/>
    </source>
</evidence>
<evidence type="ECO:0000256" key="2">
    <source>
        <dbReference type="ARBA" id="ARBA00005061"/>
    </source>
</evidence>
<dbReference type="Pfam" id="PF01242">
    <property type="entry name" value="PTPS"/>
    <property type="match status" value="1"/>
</dbReference>
<evidence type="ECO:0000256" key="7">
    <source>
        <dbReference type="ARBA" id="ARBA00022833"/>
    </source>
</evidence>
<evidence type="ECO:0000256" key="4">
    <source>
        <dbReference type="ARBA" id="ARBA00012982"/>
    </source>
</evidence>
<dbReference type="PANTHER" id="PTHR12589">
    <property type="entry name" value="PYRUVOYL TETRAHYDROBIOPTERIN SYNTHASE"/>
    <property type="match status" value="1"/>
</dbReference>
<name>A0A7H9CG85_9BACT</name>
<evidence type="ECO:0000256" key="5">
    <source>
        <dbReference type="ARBA" id="ARBA00018141"/>
    </source>
</evidence>
<evidence type="ECO:0000256" key="1">
    <source>
        <dbReference type="ARBA" id="ARBA00001947"/>
    </source>
</evidence>
<protein>
    <recommendedName>
        <fullName evidence="5">6-carboxy-5,6,7,8-tetrahydropterin synthase</fullName>
        <ecNumber evidence="4">4.1.2.50</ecNumber>
    </recommendedName>
    <alternativeName>
        <fullName evidence="9">Queuosine biosynthesis protein QueD</fullName>
    </alternativeName>
</protein>
<evidence type="ECO:0000256" key="8">
    <source>
        <dbReference type="ARBA" id="ARBA00023239"/>
    </source>
</evidence>
<organism evidence="11 12">
    <name type="scientific">Candidatus Campylobacter infans</name>
    <dbReference type="NCBI Taxonomy" id="2561898"/>
    <lineage>
        <taxon>Bacteria</taxon>
        <taxon>Pseudomonadati</taxon>
        <taxon>Campylobacterota</taxon>
        <taxon>Epsilonproteobacteria</taxon>
        <taxon>Campylobacterales</taxon>
        <taxon>Campylobacteraceae</taxon>
        <taxon>Campylobacter</taxon>
    </lineage>
</organism>
<keyword evidence="12" id="KW-1185">Reference proteome</keyword>
<reference evidence="11 12" key="1">
    <citation type="submission" date="2020-02" db="EMBL/GenBank/DDBJ databases">
        <title>Complete genome sequence of the novel Campylobacter species Candidatus Campylobacter infans.</title>
        <authorList>
            <person name="Duim B."/>
            <person name="Zomer A."/>
            <person name="van der Graaf L."/>
            <person name="Wagenaar J."/>
        </authorList>
    </citation>
    <scope>NUCLEOTIDE SEQUENCE [LARGE SCALE GENOMIC DNA]</scope>
    <source>
        <strain evidence="11 12">19S00001</strain>
    </source>
</reference>
<comment type="pathway">
    <text evidence="2">Purine metabolism; 7-cyano-7-deazaguanine biosynthesis.</text>
</comment>
<dbReference type="EMBL" id="CP049075">
    <property type="protein sequence ID" value="QLI04641.1"/>
    <property type="molecule type" value="Genomic_DNA"/>
</dbReference>
<dbReference type="EC" id="4.1.2.50" evidence="4"/>
<accession>A0A7H9CG85</accession>
<dbReference type="AlphaFoldDB" id="A0A7H9CG85"/>
<comment type="catalytic activity">
    <reaction evidence="10">
        <text>7,8-dihydroneopterin 3'-triphosphate + H2O = 6-carboxy-5,6,7,8-tetrahydropterin + triphosphate + acetaldehyde + 2 H(+)</text>
        <dbReference type="Rhea" id="RHEA:27966"/>
        <dbReference type="ChEBI" id="CHEBI:15343"/>
        <dbReference type="ChEBI" id="CHEBI:15377"/>
        <dbReference type="ChEBI" id="CHEBI:15378"/>
        <dbReference type="ChEBI" id="CHEBI:18036"/>
        <dbReference type="ChEBI" id="CHEBI:58462"/>
        <dbReference type="ChEBI" id="CHEBI:61032"/>
        <dbReference type="EC" id="4.1.2.50"/>
    </reaction>
</comment>
<dbReference type="RefSeq" id="WP_178695704.1">
    <property type="nucleotide sequence ID" value="NZ_CP049075.1"/>
</dbReference>
<gene>
    <name evidence="11" type="primary">queD</name>
    <name evidence="11" type="ORF">CINF_0088</name>
</gene>